<dbReference type="CDD" id="cd00599">
    <property type="entry name" value="GH25_muramidase"/>
    <property type="match status" value="1"/>
</dbReference>
<sequence length="776" mass="80215">MTVPTNVASFYAESRWGNRFAQMGPYYGELGHRGLDIAASGGQDIPALRAGYVSLVRRSSVVGNTVSIESAPGDFSAYCHLAGIRVTAGEYVEQGQIIAQAASTQAVAGTAWSGPHLHTTRGPDQLAAFGPWGVTDPAPLIRAVLGGASGGDGAPGGGSGGIQVSVAQGTILQKVAQRGNYTGPIDGAMGTNSWKGVQTVITAQGFYTGPVDGFPGTNTWKGVQKLAQLGGYGGPVDGYPGDYTYQGLEAWLNEPDTGSAPPPQGIQGVYGVDVATSQRNLDFQALKNAGYQYAIVKAGGSNVVPTYVAPHYTAEVGRARAAGLLVGHYWMVGSNSPAADAAFFLGNLYDYRSGDLLALDNEAINSGRLWTDAEAATFMRAVKSKLGYVPFMYINRADLSQSSWTEVRALNAKLWIAAPDGVPGSVNISAFSEWAIHQYSWTGNQNGIEIDLNVAKISAFAGLTPPPNGETSPPSNAIPGTGTSPGTGTVSLTADQGKILQNLAKRGGYAGAVDGIPGVNTWLGVQTVLSDSDYYSGPIDGVPGSNTYKGLQLLAREGDYSGPIDGVPGSNTFIGLQNYLNNTSAGAPDNNEGIILQRIAKAGGYTGGIDGVPGANTWKGVQQVLAGYGYRGPVDGAMGTNSWAAVQRFAMKGGYSGSIDGAMGTNSWKGVQTILSNFGYTGPIDGAPGTNTYAALQRIARLGGYRGPADGMMGTNSWKGLQTFLYGSGYTGPMDGVPGANTYMALQSMASYGGYSGPIDGILGVNTYGGLQELLA</sequence>
<feature type="region of interest" description="Disordered" evidence="2">
    <location>
        <begin position="463"/>
        <end position="489"/>
    </location>
</feature>
<dbReference type="SUPFAM" id="SSF51445">
    <property type="entry name" value="(Trans)glycosidases"/>
    <property type="match status" value="1"/>
</dbReference>
<dbReference type="GO" id="GO:0004222">
    <property type="term" value="F:metalloendopeptidase activity"/>
    <property type="evidence" value="ECO:0007669"/>
    <property type="project" value="TreeGrafter"/>
</dbReference>
<dbReference type="CDD" id="cd12797">
    <property type="entry name" value="M23_peptidase"/>
    <property type="match status" value="1"/>
</dbReference>
<dbReference type="Pfam" id="PF01551">
    <property type="entry name" value="Peptidase_M23"/>
    <property type="match status" value="1"/>
</dbReference>
<dbReference type="Proteomes" id="UP000272015">
    <property type="component" value="Unassembled WGS sequence"/>
</dbReference>
<reference evidence="4 5" key="1">
    <citation type="submission" date="2018-09" db="EMBL/GenBank/DDBJ databases">
        <title>Novel species of Cryobacterium.</title>
        <authorList>
            <person name="Liu Q."/>
            <person name="Xin Y.-H."/>
        </authorList>
    </citation>
    <scope>NUCLEOTIDE SEQUENCE [LARGE SCALE GENOMIC DNA]</scope>
    <source>
        <strain evidence="4 5">Hh39</strain>
    </source>
</reference>
<organism evidence="4 5">
    <name type="scientific">Cryobacterium melibiosiphilum</name>
    <dbReference type="NCBI Taxonomy" id="995039"/>
    <lineage>
        <taxon>Bacteria</taxon>
        <taxon>Bacillati</taxon>
        <taxon>Actinomycetota</taxon>
        <taxon>Actinomycetes</taxon>
        <taxon>Micrococcales</taxon>
        <taxon>Microbacteriaceae</taxon>
        <taxon>Cryobacterium</taxon>
    </lineage>
</organism>
<feature type="compositionally biased region" description="Low complexity" evidence="2">
    <location>
        <begin position="479"/>
        <end position="489"/>
    </location>
</feature>
<dbReference type="Pfam" id="PF01183">
    <property type="entry name" value="Glyco_hydro_25"/>
    <property type="match status" value="1"/>
</dbReference>
<evidence type="ECO:0000256" key="1">
    <source>
        <dbReference type="ARBA" id="ARBA00010646"/>
    </source>
</evidence>
<dbReference type="PROSITE" id="PS51904">
    <property type="entry name" value="GLYCOSYL_HYDROL_F25_2"/>
    <property type="match status" value="1"/>
</dbReference>
<dbReference type="RefSeq" id="WP_119970830.1">
    <property type="nucleotide sequence ID" value="NZ_JBHSQA010000034.1"/>
</dbReference>
<dbReference type="Gene3D" id="2.70.70.10">
    <property type="entry name" value="Glucose Permease (Domain IIA)"/>
    <property type="match status" value="1"/>
</dbReference>
<dbReference type="AlphaFoldDB" id="A0A3A5MRC5"/>
<dbReference type="InterPro" id="IPR036365">
    <property type="entry name" value="PGBD-like_sf"/>
</dbReference>
<dbReference type="OrthoDB" id="8210007at2"/>
<dbReference type="Gene3D" id="3.20.20.80">
    <property type="entry name" value="Glycosidases"/>
    <property type="match status" value="1"/>
</dbReference>
<protein>
    <submittedName>
        <fullName evidence="4">Peptidase M23</fullName>
    </submittedName>
</protein>
<keyword evidence="5" id="KW-1185">Reference proteome</keyword>
<dbReference type="InterPro" id="IPR011055">
    <property type="entry name" value="Dup_hybrid_motif"/>
</dbReference>
<dbReference type="GO" id="GO:0003796">
    <property type="term" value="F:lysozyme activity"/>
    <property type="evidence" value="ECO:0007669"/>
    <property type="project" value="InterPro"/>
</dbReference>
<dbReference type="InterPro" id="IPR016047">
    <property type="entry name" value="M23ase_b-sheet_dom"/>
</dbReference>
<name>A0A3A5MRC5_9MICO</name>
<proteinExistence type="inferred from homology"/>
<accession>A0A3A5MRC5</accession>
<dbReference type="InterPro" id="IPR002053">
    <property type="entry name" value="Glyco_hydro_25"/>
</dbReference>
<dbReference type="PANTHER" id="PTHR21666:SF270">
    <property type="entry name" value="MUREIN HYDROLASE ACTIVATOR ENVC"/>
    <property type="match status" value="1"/>
</dbReference>
<evidence type="ECO:0000256" key="2">
    <source>
        <dbReference type="SAM" id="MobiDB-lite"/>
    </source>
</evidence>
<dbReference type="GO" id="GO:0016998">
    <property type="term" value="P:cell wall macromolecule catabolic process"/>
    <property type="evidence" value="ECO:0007669"/>
    <property type="project" value="InterPro"/>
</dbReference>
<evidence type="ECO:0000313" key="4">
    <source>
        <dbReference type="EMBL" id="RJT91525.1"/>
    </source>
</evidence>
<comment type="similarity">
    <text evidence="1">Belongs to the glycosyl hydrolase 25 family.</text>
</comment>
<comment type="caution">
    <text evidence="4">The sequence shown here is derived from an EMBL/GenBank/DDBJ whole genome shotgun (WGS) entry which is preliminary data.</text>
</comment>
<dbReference type="PANTHER" id="PTHR21666">
    <property type="entry name" value="PEPTIDASE-RELATED"/>
    <property type="match status" value="1"/>
</dbReference>
<evidence type="ECO:0000313" key="5">
    <source>
        <dbReference type="Proteomes" id="UP000272015"/>
    </source>
</evidence>
<dbReference type="SUPFAM" id="SSF47090">
    <property type="entry name" value="PGBD-like"/>
    <property type="match status" value="1"/>
</dbReference>
<feature type="domain" description="M23ase beta-sheet core" evidence="3">
    <location>
        <begin position="32"/>
        <end position="119"/>
    </location>
</feature>
<dbReference type="GO" id="GO:0009253">
    <property type="term" value="P:peptidoglycan catabolic process"/>
    <property type="evidence" value="ECO:0007669"/>
    <property type="project" value="InterPro"/>
</dbReference>
<dbReference type="SUPFAM" id="SSF51261">
    <property type="entry name" value="Duplicated hybrid motif"/>
    <property type="match status" value="1"/>
</dbReference>
<gene>
    <name evidence="4" type="ORF">D6T64_01665</name>
</gene>
<evidence type="ECO:0000259" key="3">
    <source>
        <dbReference type="Pfam" id="PF01551"/>
    </source>
</evidence>
<dbReference type="InterPro" id="IPR017853">
    <property type="entry name" value="GH"/>
</dbReference>
<dbReference type="EMBL" id="QZVS01000045">
    <property type="protein sequence ID" value="RJT91525.1"/>
    <property type="molecule type" value="Genomic_DNA"/>
</dbReference>
<dbReference type="InterPro" id="IPR050570">
    <property type="entry name" value="Cell_wall_metabolism_enzyme"/>
</dbReference>